<keyword evidence="18" id="KW-1185">Reference proteome</keyword>
<dbReference type="WBParaSite" id="TREG1_116790.1">
    <property type="protein sequence ID" value="TREG1_116790.1"/>
    <property type="gene ID" value="TREG1_116790"/>
</dbReference>
<feature type="transmembrane region" description="Helical" evidence="17">
    <location>
        <begin position="123"/>
        <end position="140"/>
    </location>
</feature>
<evidence type="ECO:0000256" key="8">
    <source>
        <dbReference type="ARBA" id="ARBA00047427"/>
    </source>
</evidence>
<protein>
    <submittedName>
        <fullName evidence="19">Uncharacterized protein</fullName>
    </submittedName>
</protein>
<organism evidence="18 19">
    <name type="scientific">Trichobilharzia regenti</name>
    <name type="common">Nasal bird schistosome</name>
    <dbReference type="NCBI Taxonomy" id="157069"/>
    <lineage>
        <taxon>Eukaryota</taxon>
        <taxon>Metazoa</taxon>
        <taxon>Spiralia</taxon>
        <taxon>Lophotrochozoa</taxon>
        <taxon>Platyhelminthes</taxon>
        <taxon>Trematoda</taxon>
        <taxon>Digenea</taxon>
        <taxon>Strigeidida</taxon>
        <taxon>Schistosomatoidea</taxon>
        <taxon>Schistosomatidae</taxon>
        <taxon>Trichobilharzia</taxon>
    </lineage>
</organism>
<reference evidence="19" key="2">
    <citation type="submission" date="2023-11" db="UniProtKB">
        <authorList>
            <consortium name="WormBaseParasite"/>
        </authorList>
    </citation>
    <scope>IDENTIFICATION</scope>
</reference>
<evidence type="ECO:0000256" key="4">
    <source>
        <dbReference type="ARBA" id="ARBA00022692"/>
    </source>
</evidence>
<evidence type="ECO:0000256" key="3">
    <source>
        <dbReference type="ARBA" id="ARBA00009300"/>
    </source>
</evidence>
<name>A0AA85IXN9_TRIRE</name>
<evidence type="ECO:0000256" key="11">
    <source>
        <dbReference type="ARBA" id="ARBA00048701"/>
    </source>
</evidence>
<feature type="transmembrane region" description="Helical" evidence="17">
    <location>
        <begin position="152"/>
        <end position="174"/>
    </location>
</feature>
<proteinExistence type="inferred from homology"/>
<evidence type="ECO:0000256" key="16">
    <source>
        <dbReference type="ARBA" id="ARBA00049428"/>
    </source>
</evidence>
<keyword evidence="6 17" id="KW-0472">Membrane</keyword>
<comment type="catalytic activity">
    <reaction evidence="12">
        <text>9-(9Z-octadecenoyloxy)-octadecanoate + H2O = 9-hydroxy-octadecanoate + (9Z)-octadecenoate + H(+)</text>
        <dbReference type="Rhea" id="RHEA:52048"/>
        <dbReference type="ChEBI" id="CHEBI:15377"/>
        <dbReference type="ChEBI" id="CHEBI:15378"/>
        <dbReference type="ChEBI" id="CHEBI:30823"/>
        <dbReference type="ChEBI" id="CHEBI:136282"/>
        <dbReference type="ChEBI" id="CHEBI:136286"/>
    </reaction>
    <physiologicalReaction direction="left-to-right" evidence="12">
        <dbReference type="Rhea" id="RHEA:52049"/>
    </physiologicalReaction>
</comment>
<feature type="transmembrane region" description="Helical" evidence="17">
    <location>
        <begin position="12"/>
        <end position="34"/>
    </location>
</feature>
<comment type="catalytic activity">
    <reaction evidence="16">
        <text>12-(9Z-hexadecenoyloxy)-octadecanoate + H2O = 12-hydroxyoctadecanoate + (9Z)-hexadecenoate + H(+)</text>
        <dbReference type="Rhea" id="RHEA:52072"/>
        <dbReference type="ChEBI" id="CHEBI:15377"/>
        <dbReference type="ChEBI" id="CHEBI:15378"/>
        <dbReference type="ChEBI" id="CHEBI:32372"/>
        <dbReference type="ChEBI" id="CHEBI:84201"/>
        <dbReference type="ChEBI" id="CHEBI:136312"/>
    </reaction>
    <physiologicalReaction direction="left-to-right" evidence="16">
        <dbReference type="Rhea" id="RHEA:52073"/>
    </physiologicalReaction>
</comment>
<comment type="catalytic activity">
    <reaction evidence="9">
        <text>9-hexadecanoyloxy-octadecanoate + H2O = 9-hydroxy-octadecanoate + hexadecanoate + H(+)</text>
        <dbReference type="Rhea" id="RHEA:52052"/>
        <dbReference type="ChEBI" id="CHEBI:7896"/>
        <dbReference type="ChEBI" id="CHEBI:15377"/>
        <dbReference type="ChEBI" id="CHEBI:15378"/>
        <dbReference type="ChEBI" id="CHEBI:83670"/>
        <dbReference type="ChEBI" id="CHEBI:136286"/>
    </reaction>
    <physiologicalReaction direction="left-to-right" evidence="9">
        <dbReference type="Rhea" id="RHEA:52053"/>
    </physiologicalReaction>
</comment>
<dbReference type="InterPro" id="IPR006838">
    <property type="entry name" value="ADTRP_AIG1"/>
</dbReference>
<dbReference type="GO" id="GO:0016020">
    <property type="term" value="C:membrane"/>
    <property type="evidence" value="ECO:0007669"/>
    <property type="project" value="InterPro"/>
</dbReference>
<dbReference type="PANTHER" id="PTHR10989:SF16">
    <property type="entry name" value="AT02829P-RELATED"/>
    <property type="match status" value="1"/>
</dbReference>
<keyword evidence="4 17" id="KW-0812">Transmembrane</keyword>
<dbReference type="Pfam" id="PF04750">
    <property type="entry name" value="Far-17a_AIG1"/>
    <property type="match status" value="1"/>
</dbReference>
<evidence type="ECO:0000313" key="19">
    <source>
        <dbReference type="WBParaSite" id="TREG1_116790.1"/>
    </source>
</evidence>
<feature type="transmembrane region" description="Helical" evidence="17">
    <location>
        <begin position="82"/>
        <end position="103"/>
    </location>
</feature>
<comment type="catalytic activity">
    <reaction evidence="11">
        <text>12-(9Z-octadecenoyloxy)-octadecanoate + H2O = 12-hydroxyoctadecanoate + (9Z)-octadecenoate + H(+)</text>
        <dbReference type="Rhea" id="RHEA:52060"/>
        <dbReference type="ChEBI" id="CHEBI:15377"/>
        <dbReference type="ChEBI" id="CHEBI:15378"/>
        <dbReference type="ChEBI" id="CHEBI:30823"/>
        <dbReference type="ChEBI" id="CHEBI:84201"/>
        <dbReference type="ChEBI" id="CHEBI:136302"/>
    </reaction>
    <physiologicalReaction direction="left-to-right" evidence="11">
        <dbReference type="Rhea" id="RHEA:52061"/>
    </physiologicalReaction>
</comment>
<reference evidence="18" key="1">
    <citation type="submission" date="2022-06" db="EMBL/GenBank/DDBJ databases">
        <authorList>
            <person name="Berger JAMES D."/>
            <person name="Berger JAMES D."/>
        </authorList>
    </citation>
    <scope>NUCLEOTIDE SEQUENCE [LARGE SCALE GENOMIC DNA]</scope>
</reference>
<comment type="catalytic activity">
    <reaction evidence="8">
        <text>13-octadecanoyloxy-octadecanoate + H2O = 13-hydroxy-octadecanoate + octadecanoate + H(+)</text>
        <dbReference type="Rhea" id="RHEA:52084"/>
        <dbReference type="ChEBI" id="CHEBI:15377"/>
        <dbReference type="ChEBI" id="CHEBI:15378"/>
        <dbReference type="ChEBI" id="CHEBI:25629"/>
        <dbReference type="ChEBI" id="CHEBI:136304"/>
        <dbReference type="ChEBI" id="CHEBI:136335"/>
    </reaction>
    <physiologicalReaction direction="left-to-right" evidence="8">
        <dbReference type="Rhea" id="RHEA:52085"/>
    </physiologicalReaction>
</comment>
<feature type="transmembrane region" description="Helical" evidence="17">
    <location>
        <begin position="189"/>
        <end position="210"/>
    </location>
</feature>
<comment type="catalytic activity">
    <reaction evidence="1">
        <text>9-(9Z-hexadecenoyloxy)-octadecanoate + H2O = (9Z)-hexadecenoate + 9-hydroxy-octadecanoate + H(+)</text>
        <dbReference type="Rhea" id="RHEA:52068"/>
        <dbReference type="ChEBI" id="CHEBI:15377"/>
        <dbReference type="ChEBI" id="CHEBI:15378"/>
        <dbReference type="ChEBI" id="CHEBI:32372"/>
        <dbReference type="ChEBI" id="CHEBI:136286"/>
        <dbReference type="ChEBI" id="CHEBI:136309"/>
    </reaction>
    <physiologicalReaction direction="left-to-right" evidence="1">
        <dbReference type="Rhea" id="RHEA:52069"/>
    </physiologicalReaction>
</comment>
<feature type="transmembrane region" description="Helical" evidence="17">
    <location>
        <begin position="46"/>
        <end position="70"/>
    </location>
</feature>
<dbReference type="GO" id="GO:0012505">
    <property type="term" value="C:endomembrane system"/>
    <property type="evidence" value="ECO:0007669"/>
    <property type="project" value="UniProtKB-SubCell"/>
</dbReference>
<evidence type="ECO:0000256" key="9">
    <source>
        <dbReference type="ARBA" id="ARBA00047863"/>
    </source>
</evidence>
<accession>A0AA85IXN9</accession>
<sequence length="228" mass="26265">MVSKGLAQITVASIYRLIVLGVFTTFTVIGYQYLYPDEPLRITNLLVLFKYLTFITMTMTEVYFCVATLLQACKSFKVHSYFYTLAFTYCSTIAVLYVTVYAVDSTVVTENPELKAMPLWFNHATHFFEIVAVLVDAFVWRPKSVKLSHSFILCYLLLAGYNIYIEVSISVFHFSPYPKLDTISTGYRFLTYAITWALVTIFIICNYCLLRLMNRRSSDAKQSIEDTK</sequence>
<evidence type="ECO:0000256" key="6">
    <source>
        <dbReference type="ARBA" id="ARBA00023136"/>
    </source>
</evidence>
<evidence type="ECO:0000256" key="14">
    <source>
        <dbReference type="ARBA" id="ARBA00049296"/>
    </source>
</evidence>
<dbReference type="PANTHER" id="PTHR10989">
    <property type="entry name" value="ANDROGEN-INDUCED PROTEIN 1-RELATED"/>
    <property type="match status" value="1"/>
</dbReference>
<evidence type="ECO:0000256" key="12">
    <source>
        <dbReference type="ARBA" id="ARBA00048800"/>
    </source>
</evidence>
<evidence type="ECO:0000256" key="2">
    <source>
        <dbReference type="ARBA" id="ARBA00004127"/>
    </source>
</evidence>
<comment type="catalytic activity">
    <reaction evidence="13">
        <text>9-octadecanoyloxy-octadecanoate + H2O = 9-hydroxy-octadecanoate + octadecanoate + H(+)</text>
        <dbReference type="Rhea" id="RHEA:52096"/>
        <dbReference type="ChEBI" id="CHEBI:15377"/>
        <dbReference type="ChEBI" id="CHEBI:15378"/>
        <dbReference type="ChEBI" id="CHEBI:25629"/>
        <dbReference type="ChEBI" id="CHEBI:136286"/>
        <dbReference type="ChEBI" id="CHEBI:136373"/>
    </reaction>
    <physiologicalReaction direction="left-to-right" evidence="13">
        <dbReference type="Rhea" id="RHEA:52097"/>
    </physiologicalReaction>
</comment>
<dbReference type="Proteomes" id="UP000050795">
    <property type="component" value="Unassembled WGS sequence"/>
</dbReference>
<comment type="catalytic activity">
    <reaction evidence="10">
        <text>12-octadecanoyloxy-octadecanoate + H2O = 12-hydroxyoctadecanoate + octadecanoate + H(+)</text>
        <dbReference type="Rhea" id="RHEA:52080"/>
        <dbReference type="ChEBI" id="CHEBI:15377"/>
        <dbReference type="ChEBI" id="CHEBI:15378"/>
        <dbReference type="ChEBI" id="CHEBI:25629"/>
        <dbReference type="ChEBI" id="CHEBI:84201"/>
        <dbReference type="ChEBI" id="CHEBI:136330"/>
    </reaction>
    <physiologicalReaction direction="left-to-right" evidence="10">
        <dbReference type="Rhea" id="RHEA:52081"/>
    </physiologicalReaction>
</comment>
<comment type="catalytic activity">
    <reaction evidence="15">
        <text>13-(9Z-hexadecenoyloxy)-octadecanoate + H2O = 13-hydroxy-octadecanoate + (9Z)-hexadecenoate + H(+)</text>
        <dbReference type="Rhea" id="RHEA:52076"/>
        <dbReference type="ChEBI" id="CHEBI:15377"/>
        <dbReference type="ChEBI" id="CHEBI:15378"/>
        <dbReference type="ChEBI" id="CHEBI:32372"/>
        <dbReference type="ChEBI" id="CHEBI:136304"/>
        <dbReference type="ChEBI" id="CHEBI:136315"/>
    </reaction>
    <physiologicalReaction direction="left-to-right" evidence="15">
        <dbReference type="Rhea" id="RHEA:52077"/>
    </physiologicalReaction>
</comment>
<evidence type="ECO:0000313" key="18">
    <source>
        <dbReference type="Proteomes" id="UP000050795"/>
    </source>
</evidence>
<evidence type="ECO:0000256" key="7">
    <source>
        <dbReference type="ARBA" id="ARBA00047368"/>
    </source>
</evidence>
<comment type="catalytic activity">
    <reaction evidence="7">
        <text>12-hexadecanoyloxy-octadecanoate + H2O = 12-hydroxyoctadecanoate + hexadecanoate + H(+)</text>
        <dbReference type="Rhea" id="RHEA:52056"/>
        <dbReference type="ChEBI" id="CHEBI:7896"/>
        <dbReference type="ChEBI" id="CHEBI:15377"/>
        <dbReference type="ChEBI" id="CHEBI:15378"/>
        <dbReference type="ChEBI" id="CHEBI:83677"/>
        <dbReference type="ChEBI" id="CHEBI:84201"/>
    </reaction>
    <physiologicalReaction direction="left-to-right" evidence="7">
        <dbReference type="Rhea" id="RHEA:52057"/>
    </physiologicalReaction>
</comment>
<evidence type="ECO:0000256" key="1">
    <source>
        <dbReference type="ARBA" id="ARBA00000923"/>
    </source>
</evidence>
<comment type="catalytic activity">
    <reaction evidence="14">
        <text>13-(9Z-octadecenoyloxy)-octadecanoate + H2O = 13-hydroxy-octadecanoate + (9Z)-octadecenoate + H(+)</text>
        <dbReference type="Rhea" id="RHEA:52064"/>
        <dbReference type="ChEBI" id="CHEBI:15377"/>
        <dbReference type="ChEBI" id="CHEBI:15378"/>
        <dbReference type="ChEBI" id="CHEBI:30823"/>
        <dbReference type="ChEBI" id="CHEBI:136303"/>
        <dbReference type="ChEBI" id="CHEBI:136304"/>
    </reaction>
    <physiologicalReaction direction="left-to-right" evidence="14">
        <dbReference type="Rhea" id="RHEA:52065"/>
    </physiologicalReaction>
</comment>
<evidence type="ECO:0000256" key="13">
    <source>
        <dbReference type="ARBA" id="ARBA00049221"/>
    </source>
</evidence>
<evidence type="ECO:0000256" key="15">
    <source>
        <dbReference type="ARBA" id="ARBA00049322"/>
    </source>
</evidence>
<comment type="similarity">
    <text evidence="3">Belongs to the AIG1 family.</text>
</comment>
<evidence type="ECO:0000256" key="10">
    <source>
        <dbReference type="ARBA" id="ARBA00048680"/>
    </source>
</evidence>
<evidence type="ECO:0000256" key="17">
    <source>
        <dbReference type="SAM" id="Phobius"/>
    </source>
</evidence>
<evidence type="ECO:0000256" key="5">
    <source>
        <dbReference type="ARBA" id="ARBA00022989"/>
    </source>
</evidence>
<keyword evidence="5 17" id="KW-1133">Transmembrane helix</keyword>
<comment type="subcellular location">
    <subcellularLocation>
        <location evidence="2">Endomembrane system</location>
        <topology evidence="2">Multi-pass membrane protein</topology>
    </subcellularLocation>
</comment>
<dbReference type="AlphaFoldDB" id="A0AA85IXN9"/>